<accession>A0A090TEB7</accession>
<proteinExistence type="predicted"/>
<keyword evidence="7" id="KW-1185">Reference proteome</keyword>
<evidence type="ECO:0000256" key="3">
    <source>
        <dbReference type="ARBA" id="ARBA00022989"/>
    </source>
</evidence>
<dbReference type="GO" id="GO:0051119">
    <property type="term" value="F:sugar transmembrane transporter activity"/>
    <property type="evidence" value="ECO:0007669"/>
    <property type="project" value="InterPro"/>
</dbReference>
<dbReference type="Proteomes" id="UP000029224">
    <property type="component" value="Unassembled WGS sequence"/>
</dbReference>
<gene>
    <name evidence="6" type="ORF">JCM19240_3299</name>
</gene>
<sequence>MLDITTLGYIAAFCTTCSFIPQVLHIFKTRDTQSISLAMYSIFVTGVALWLVYGVLVIDPPIIIANAITLLLSSIILIMKIKDVTGKRTTFSKTSA</sequence>
<feature type="transmembrane region" description="Helical" evidence="5">
    <location>
        <begin position="62"/>
        <end position="79"/>
    </location>
</feature>
<dbReference type="EMBL" id="BBMT01000031">
    <property type="protein sequence ID" value="GAL38236.1"/>
    <property type="molecule type" value="Genomic_DNA"/>
</dbReference>
<name>A0A090TEB7_9VIBR</name>
<evidence type="ECO:0000313" key="6">
    <source>
        <dbReference type="EMBL" id="GAL38236.1"/>
    </source>
</evidence>
<keyword evidence="4 5" id="KW-0472">Membrane</keyword>
<reference evidence="6 7" key="2">
    <citation type="submission" date="2014-09" db="EMBL/GenBank/DDBJ databases">
        <authorList>
            <consortium name="NBRP consortium"/>
            <person name="Sawabe T."/>
            <person name="Meirelles P."/>
            <person name="Nakanishi M."/>
            <person name="Sayaka M."/>
            <person name="Hattori M."/>
            <person name="Ohkuma M."/>
        </authorList>
    </citation>
    <scope>NUCLEOTIDE SEQUENCE [LARGE SCALE GENOMIC DNA]</scope>
    <source>
        <strain evidence="6 7">JCM 19240</strain>
    </source>
</reference>
<dbReference type="InterPro" id="IPR006603">
    <property type="entry name" value="PQ-loop_rpt"/>
</dbReference>
<organism evidence="6 7">
    <name type="scientific">Vibrio maritimus</name>
    <dbReference type="NCBI Taxonomy" id="990268"/>
    <lineage>
        <taxon>Bacteria</taxon>
        <taxon>Pseudomonadati</taxon>
        <taxon>Pseudomonadota</taxon>
        <taxon>Gammaproteobacteria</taxon>
        <taxon>Vibrionales</taxon>
        <taxon>Vibrionaceae</taxon>
        <taxon>Vibrio</taxon>
    </lineage>
</organism>
<dbReference type="NCBIfam" id="NF037968">
    <property type="entry name" value="SemiSWEET_2"/>
    <property type="match status" value="1"/>
</dbReference>
<dbReference type="GO" id="GO:0016020">
    <property type="term" value="C:membrane"/>
    <property type="evidence" value="ECO:0007669"/>
    <property type="project" value="UniProtKB-SubCell"/>
</dbReference>
<dbReference type="AlphaFoldDB" id="A0A090TEB7"/>
<keyword evidence="2 5" id="KW-0812">Transmembrane</keyword>
<evidence type="ECO:0000256" key="1">
    <source>
        <dbReference type="ARBA" id="ARBA00004141"/>
    </source>
</evidence>
<evidence type="ECO:0008006" key="8">
    <source>
        <dbReference type="Google" id="ProtNLM"/>
    </source>
</evidence>
<feature type="transmembrane region" description="Helical" evidence="5">
    <location>
        <begin position="37"/>
        <end position="56"/>
    </location>
</feature>
<dbReference type="OrthoDB" id="122062at2"/>
<evidence type="ECO:0000256" key="5">
    <source>
        <dbReference type="SAM" id="Phobius"/>
    </source>
</evidence>
<evidence type="ECO:0000256" key="4">
    <source>
        <dbReference type="ARBA" id="ARBA00023136"/>
    </source>
</evidence>
<evidence type="ECO:0000256" key="2">
    <source>
        <dbReference type="ARBA" id="ARBA00022692"/>
    </source>
</evidence>
<comment type="subcellular location">
    <subcellularLocation>
        <location evidence="1">Membrane</location>
        <topology evidence="1">Multi-pass membrane protein</topology>
    </subcellularLocation>
</comment>
<dbReference type="InterPro" id="IPR047662">
    <property type="entry name" value="SemiSWEET"/>
</dbReference>
<dbReference type="Gene3D" id="1.20.1280.290">
    <property type="match status" value="1"/>
</dbReference>
<dbReference type="Pfam" id="PF04193">
    <property type="entry name" value="PQ-loop"/>
    <property type="match status" value="1"/>
</dbReference>
<reference evidence="6 7" key="1">
    <citation type="submission" date="2014-09" db="EMBL/GenBank/DDBJ databases">
        <title>Vibrio maritimus JCM 19240. (C210) whole genome shotgun sequence.</title>
        <authorList>
            <person name="Sawabe T."/>
            <person name="Meirelles P."/>
            <person name="Nakanishi M."/>
            <person name="Sayaka M."/>
            <person name="Hattori M."/>
            <person name="Ohkuma M."/>
        </authorList>
    </citation>
    <scope>NUCLEOTIDE SEQUENCE [LARGE SCALE GENOMIC DNA]</scope>
    <source>
        <strain evidence="6 7">JCM 19240</strain>
    </source>
</reference>
<comment type="caution">
    <text evidence="6">The sequence shown here is derived from an EMBL/GenBank/DDBJ whole genome shotgun (WGS) entry which is preliminary data.</text>
</comment>
<evidence type="ECO:0000313" key="7">
    <source>
        <dbReference type="Proteomes" id="UP000029224"/>
    </source>
</evidence>
<keyword evidence="3 5" id="KW-1133">Transmembrane helix</keyword>
<feature type="transmembrane region" description="Helical" evidence="5">
    <location>
        <begin position="6"/>
        <end position="25"/>
    </location>
</feature>
<protein>
    <recommendedName>
        <fullName evidence="8">Glutathione synthetase</fullName>
    </recommendedName>
</protein>